<name>A0A0E9VSM6_ANGAN</name>
<dbReference type="EMBL" id="GBXM01027540">
    <property type="protein sequence ID" value="JAH81037.1"/>
    <property type="molecule type" value="Transcribed_RNA"/>
</dbReference>
<reference evidence="1" key="1">
    <citation type="submission" date="2014-11" db="EMBL/GenBank/DDBJ databases">
        <authorList>
            <person name="Amaro Gonzalez C."/>
        </authorList>
    </citation>
    <scope>NUCLEOTIDE SEQUENCE</scope>
</reference>
<evidence type="ECO:0000313" key="1">
    <source>
        <dbReference type="EMBL" id="JAH81037.1"/>
    </source>
</evidence>
<accession>A0A0E9VSM6</accession>
<protein>
    <submittedName>
        <fullName evidence="1">Uncharacterized protein</fullName>
    </submittedName>
</protein>
<reference evidence="1" key="2">
    <citation type="journal article" date="2015" name="Fish Shellfish Immunol.">
        <title>Early steps in the European eel (Anguilla anguilla)-Vibrio vulnificus interaction in the gills: Role of the RtxA13 toxin.</title>
        <authorList>
            <person name="Callol A."/>
            <person name="Pajuelo D."/>
            <person name="Ebbesson L."/>
            <person name="Teles M."/>
            <person name="MacKenzie S."/>
            <person name="Amaro C."/>
        </authorList>
    </citation>
    <scope>NUCLEOTIDE SEQUENCE</scope>
</reference>
<sequence length="24" mass="2800">MLSCRSFYIAYCSLLSALCLFEYC</sequence>
<proteinExistence type="predicted"/>
<organism evidence="1">
    <name type="scientific">Anguilla anguilla</name>
    <name type="common">European freshwater eel</name>
    <name type="synonym">Muraena anguilla</name>
    <dbReference type="NCBI Taxonomy" id="7936"/>
    <lineage>
        <taxon>Eukaryota</taxon>
        <taxon>Metazoa</taxon>
        <taxon>Chordata</taxon>
        <taxon>Craniata</taxon>
        <taxon>Vertebrata</taxon>
        <taxon>Euteleostomi</taxon>
        <taxon>Actinopterygii</taxon>
        <taxon>Neopterygii</taxon>
        <taxon>Teleostei</taxon>
        <taxon>Anguilliformes</taxon>
        <taxon>Anguillidae</taxon>
        <taxon>Anguilla</taxon>
    </lineage>
</organism>
<dbReference type="AlphaFoldDB" id="A0A0E9VSM6"/>